<organism evidence="2 3">
    <name type="scientific">Haloplanus ruber</name>
    <dbReference type="NCBI Taxonomy" id="869892"/>
    <lineage>
        <taxon>Archaea</taxon>
        <taxon>Methanobacteriati</taxon>
        <taxon>Methanobacteriota</taxon>
        <taxon>Stenosarchaea group</taxon>
        <taxon>Halobacteria</taxon>
        <taxon>Halobacteriales</taxon>
        <taxon>Haloferacaceae</taxon>
        <taxon>Haloplanus</taxon>
    </lineage>
</organism>
<protein>
    <submittedName>
        <fullName evidence="2">DUF192 domain-containing protein</fullName>
    </submittedName>
</protein>
<accession>A0ABD6CWM3</accession>
<dbReference type="PANTHER" id="PTHR37953">
    <property type="entry name" value="UPF0127 PROTEIN MJ1496"/>
    <property type="match status" value="1"/>
</dbReference>
<dbReference type="Gene3D" id="2.60.120.1140">
    <property type="entry name" value="Protein of unknown function DUF192"/>
    <property type="match status" value="1"/>
</dbReference>
<feature type="region of interest" description="Disordered" evidence="1">
    <location>
        <begin position="21"/>
        <end position="53"/>
    </location>
</feature>
<comment type="caution">
    <text evidence="2">The sequence shown here is derived from an EMBL/GenBank/DDBJ whole genome shotgun (WGS) entry which is preliminary data.</text>
</comment>
<dbReference type="EMBL" id="JBHUDL010000009">
    <property type="protein sequence ID" value="MFD1633529.1"/>
    <property type="molecule type" value="Genomic_DNA"/>
</dbReference>
<sequence length="179" mass="18982">MRRRVQLVLVAVLVVLAGCSGGPGPEPTATETAAATDTATPADTATVSTPGSGYETTAVDLVDENGTRLATVDAWVADSFVKRYTGLSDTSALEPGQGMLFVHDEEGRHAYVMRDMAFPLDMVFVAADGTITTIHHAPVESDGDLTEYSGRAKYVLEVPMGYTNRTGVEEGDQVRIEDA</sequence>
<dbReference type="RefSeq" id="WP_256405590.1">
    <property type="nucleotide sequence ID" value="NZ_CP187151.1"/>
</dbReference>
<dbReference type="Pfam" id="PF02643">
    <property type="entry name" value="DUF192"/>
    <property type="match status" value="1"/>
</dbReference>
<keyword evidence="3" id="KW-1185">Reference proteome</keyword>
<dbReference type="PANTHER" id="PTHR37953:SF1">
    <property type="entry name" value="UPF0127 PROTEIN MJ1496"/>
    <property type="match status" value="1"/>
</dbReference>
<evidence type="ECO:0000313" key="2">
    <source>
        <dbReference type="EMBL" id="MFD1633529.1"/>
    </source>
</evidence>
<gene>
    <name evidence="2" type="ORF">ACFSBJ_07250</name>
</gene>
<dbReference type="InterPro" id="IPR003795">
    <property type="entry name" value="DUF192"/>
</dbReference>
<dbReference type="AlphaFoldDB" id="A0ABD6CWM3"/>
<dbReference type="PROSITE" id="PS51257">
    <property type="entry name" value="PROKAR_LIPOPROTEIN"/>
    <property type="match status" value="1"/>
</dbReference>
<dbReference type="InterPro" id="IPR038695">
    <property type="entry name" value="Saro_0823-like_sf"/>
</dbReference>
<proteinExistence type="predicted"/>
<evidence type="ECO:0000313" key="3">
    <source>
        <dbReference type="Proteomes" id="UP001597075"/>
    </source>
</evidence>
<evidence type="ECO:0000256" key="1">
    <source>
        <dbReference type="SAM" id="MobiDB-lite"/>
    </source>
</evidence>
<feature type="compositionally biased region" description="Low complexity" evidence="1">
    <location>
        <begin position="27"/>
        <end position="46"/>
    </location>
</feature>
<dbReference type="Proteomes" id="UP001597075">
    <property type="component" value="Unassembled WGS sequence"/>
</dbReference>
<name>A0ABD6CWM3_9EURY</name>
<reference evidence="2 3" key="1">
    <citation type="journal article" date="2019" name="Int. J. Syst. Evol. Microbiol.">
        <title>The Global Catalogue of Microorganisms (GCM) 10K type strain sequencing project: providing services to taxonomists for standard genome sequencing and annotation.</title>
        <authorList>
            <consortium name="The Broad Institute Genomics Platform"/>
            <consortium name="The Broad Institute Genome Sequencing Center for Infectious Disease"/>
            <person name="Wu L."/>
            <person name="Ma J."/>
        </authorList>
    </citation>
    <scope>NUCLEOTIDE SEQUENCE [LARGE SCALE GENOMIC DNA]</scope>
    <source>
        <strain evidence="2 3">CGMCC 1.10594</strain>
    </source>
</reference>